<keyword evidence="3" id="KW-0326">Glycosidase</keyword>
<dbReference type="EMBL" id="CAACYI010000001">
    <property type="protein sequence ID" value="VFB16002.1"/>
    <property type="molecule type" value="Genomic_DNA"/>
</dbReference>
<keyword evidence="3" id="KW-0119">Carbohydrate metabolism</keyword>
<dbReference type="PROSITE" id="PS51272">
    <property type="entry name" value="SLH"/>
    <property type="match status" value="3"/>
</dbReference>
<dbReference type="Proteomes" id="UP000377798">
    <property type="component" value="Unassembled WGS sequence"/>
</dbReference>
<feature type="domain" description="SLH" evidence="2">
    <location>
        <begin position="93"/>
        <end position="155"/>
    </location>
</feature>
<proteinExistence type="predicted"/>
<organism evidence="3 4">
    <name type="scientific">Urinicoccus massiliensis</name>
    <dbReference type="NCBI Taxonomy" id="1723382"/>
    <lineage>
        <taxon>Bacteria</taxon>
        <taxon>Bacillati</taxon>
        <taxon>Bacillota</taxon>
        <taxon>Tissierellia</taxon>
        <taxon>Tissierellales</taxon>
        <taxon>Peptoniphilaceae</taxon>
        <taxon>Urinicoccus</taxon>
    </lineage>
</organism>
<evidence type="ECO:0000313" key="4">
    <source>
        <dbReference type="Proteomes" id="UP000377798"/>
    </source>
</evidence>
<feature type="domain" description="SLH" evidence="2">
    <location>
        <begin position="24"/>
        <end position="87"/>
    </location>
</feature>
<reference evidence="3 4" key="1">
    <citation type="submission" date="2019-02" db="EMBL/GenBank/DDBJ databases">
        <authorList>
            <consortium name="Pathogen Informatics"/>
        </authorList>
    </citation>
    <scope>NUCLEOTIDE SEQUENCE [LARGE SCALE GENOMIC DNA]</scope>
    <source>
        <strain evidence="3 4">3012STDY7089603</strain>
    </source>
</reference>
<dbReference type="GO" id="GO:0031176">
    <property type="term" value="F:endo-1,4-beta-xylanase activity"/>
    <property type="evidence" value="ECO:0007669"/>
    <property type="project" value="UniProtKB-EC"/>
</dbReference>
<dbReference type="PANTHER" id="PTHR43308">
    <property type="entry name" value="OUTER MEMBRANE PROTEIN ALPHA-RELATED"/>
    <property type="match status" value="1"/>
</dbReference>
<keyword evidence="3" id="KW-0378">Hydrolase</keyword>
<keyword evidence="1" id="KW-0732">Signal</keyword>
<gene>
    <name evidence="3" type="primary">xynA_2</name>
    <name evidence="3" type="ORF">NCTC13150_00512</name>
</gene>
<feature type="signal peptide" evidence="1">
    <location>
        <begin position="1"/>
        <end position="26"/>
    </location>
</feature>
<protein>
    <submittedName>
        <fullName evidence="3">Endo-1,4-beta-xylanase A</fullName>
        <ecNumber evidence="3">3.2.1.8</ecNumber>
    </submittedName>
</protein>
<evidence type="ECO:0000313" key="3">
    <source>
        <dbReference type="EMBL" id="VFB16002.1"/>
    </source>
</evidence>
<feature type="chain" id="PRO_5034469932" evidence="1">
    <location>
        <begin position="27"/>
        <end position="771"/>
    </location>
</feature>
<dbReference type="InterPro" id="IPR051465">
    <property type="entry name" value="Cell_Envelope_Struct_Comp"/>
</dbReference>
<keyword evidence="4" id="KW-1185">Reference proteome</keyword>
<dbReference type="Pfam" id="PF00395">
    <property type="entry name" value="SLH"/>
    <property type="match status" value="3"/>
</dbReference>
<accession>A0A8H2QXF7</accession>
<feature type="domain" description="SLH" evidence="2">
    <location>
        <begin position="156"/>
        <end position="219"/>
    </location>
</feature>
<dbReference type="RefSeq" id="WP_165478587.1">
    <property type="nucleotide sequence ID" value="NZ_CAACYI010000001.1"/>
</dbReference>
<dbReference type="GO" id="GO:0045493">
    <property type="term" value="P:xylan catabolic process"/>
    <property type="evidence" value="ECO:0007669"/>
    <property type="project" value="UniProtKB-KW"/>
</dbReference>
<name>A0A8H2QXF7_9FIRM</name>
<keyword evidence="3" id="KW-0858">Xylan degradation</keyword>
<dbReference type="InterPro" id="IPR001119">
    <property type="entry name" value="SLH_dom"/>
</dbReference>
<dbReference type="EC" id="3.2.1.8" evidence="3"/>
<comment type="caution">
    <text evidence="3">The sequence shown here is derived from an EMBL/GenBank/DDBJ whole genome shotgun (WGS) entry which is preliminary data.</text>
</comment>
<evidence type="ECO:0000256" key="1">
    <source>
        <dbReference type="SAM" id="SignalP"/>
    </source>
</evidence>
<sequence length="771" mass="86710">MRKRKQITLFLSLILLLTGLPEVSHAAGFKDIQGHWAQKNILWAEKEGYMKGYPDGTFRPNAPITRAEYYRLTNQFIKKNTNKISEEAPMAMGSLGYSDVKPTDWFYKEVQLGVQAGYIDPGKEKEVLNPTESILREEATWIFAKNQDLEEKPQAAQTMVDYREISENYKGLVGAAIEKKIIHGNEKKEFMPKKTLTRAEVVTIIAQFLYPDGVPGPDPKPSPGPQGAWYWSFSNSTPNFTKGYQVNGDLLNQYGKYFSTSDVGIIRQQMRKGWGGSCYGMAATAGLYKEGRLQVNNLNTPSKGKIQEIEPQGNYKAQSIINIFQLSQHASSVRNKNNDYGSSWNYPWIKKNTNDLGAYGGSLKQMINQAKAENTTLQLAYFWQQDGRTLGHANTIYDYQEEPGKLILKVYDPNYPGLDNKEVVMDLKQGSMRAVSASNAASGARTINISRSYALPTKKVMEGVGQVPAEESQVRVLVYGDKTVVLKSGSERWVLSPDKGEAGIDSKTYTYYVPKRDAYIIEGQGALNLTIAGKDYSIGFDTDGFTKGMITPRSINLEGQKGNYVLNVSKDQANKNFKWQGMEVSGENGRRVALTKEDFGFTLRGDQITGSKITGLDKFQENAQTFNGKDRMVQIRQDQNRIKLVPNKYGNYDTLPDLEDDLVGSWIGRDSYSKNKIAYETESTLFITKMGNGRYKIIKRVEVPALRESYVLEYSPVRFNQATRELELRRTNCRVISGDKNIKGANIGPVLRAGQLNTQYNNGRTAHYTRF</sequence>
<evidence type="ECO:0000259" key="2">
    <source>
        <dbReference type="PROSITE" id="PS51272"/>
    </source>
</evidence>
<dbReference type="PANTHER" id="PTHR43308:SF5">
    <property type="entry name" value="S-LAYER PROTEIN _ PEPTIDOGLYCAN ENDO-BETA-N-ACETYLGLUCOSAMINIDASE"/>
    <property type="match status" value="1"/>
</dbReference>
<dbReference type="AlphaFoldDB" id="A0A8H2QXF7"/>
<keyword evidence="3" id="KW-0624">Polysaccharide degradation</keyword>